<evidence type="ECO:0000256" key="4">
    <source>
        <dbReference type="ARBA" id="ARBA00022833"/>
    </source>
</evidence>
<dbReference type="InterPro" id="IPR032308">
    <property type="entry name" value="TDBD"/>
</dbReference>
<dbReference type="InterPro" id="IPR016181">
    <property type="entry name" value="Acyl_CoA_acyltransferase"/>
</dbReference>
<dbReference type="InterPro" id="IPR019787">
    <property type="entry name" value="Znf_PHD-finger"/>
</dbReference>
<keyword evidence="5" id="KW-0539">Nucleus</keyword>
<gene>
    <name evidence="8" type="ORF">HPP92_013333</name>
</gene>
<comment type="subcellular location">
    <subcellularLocation>
        <location evidence="1">Nucleus</location>
    </subcellularLocation>
</comment>
<feature type="domain" description="PHD-type" evidence="7">
    <location>
        <begin position="262"/>
        <end position="307"/>
    </location>
</feature>
<dbReference type="GO" id="GO:0005634">
    <property type="term" value="C:nucleus"/>
    <property type="evidence" value="ECO:0007669"/>
    <property type="project" value="UniProtKB-SubCell"/>
</dbReference>
<comment type="caution">
    <text evidence="8">The sequence shown here is derived from an EMBL/GenBank/DDBJ whole genome shotgun (WGS) entry which is preliminary data.</text>
</comment>
<evidence type="ECO:0000313" key="9">
    <source>
        <dbReference type="Proteomes" id="UP000639772"/>
    </source>
</evidence>
<dbReference type="InterPro" id="IPR011011">
    <property type="entry name" value="Znf_FYVE_PHD"/>
</dbReference>
<evidence type="ECO:0000256" key="2">
    <source>
        <dbReference type="ARBA" id="ARBA00022723"/>
    </source>
</evidence>
<dbReference type="Proteomes" id="UP000639772">
    <property type="component" value="Chromosome 6"/>
</dbReference>
<dbReference type="GO" id="GO:0006357">
    <property type="term" value="P:regulation of transcription by RNA polymerase II"/>
    <property type="evidence" value="ECO:0007669"/>
    <property type="project" value="TreeGrafter"/>
</dbReference>
<dbReference type="PANTHER" id="PTHR46309">
    <property type="entry name" value="PHD FINGER PROTEIN 12"/>
    <property type="match status" value="1"/>
</dbReference>
<dbReference type="GO" id="GO:0003714">
    <property type="term" value="F:transcription corepressor activity"/>
    <property type="evidence" value="ECO:0007669"/>
    <property type="project" value="InterPro"/>
</dbReference>
<reference evidence="8 9" key="1">
    <citation type="journal article" date="2020" name="Nat. Food">
        <title>A phased Vanilla planifolia genome enables genetic improvement of flavour and production.</title>
        <authorList>
            <person name="Hasing T."/>
            <person name="Tang H."/>
            <person name="Brym M."/>
            <person name="Khazi F."/>
            <person name="Huang T."/>
            <person name="Chambers A.H."/>
        </authorList>
    </citation>
    <scope>NUCLEOTIDE SEQUENCE [LARGE SCALE GENOMIC DNA]</scope>
    <source>
        <tissue evidence="8">Leaf</tissue>
    </source>
</reference>
<dbReference type="EMBL" id="JADCNM010000006">
    <property type="protein sequence ID" value="KAG0478614.1"/>
    <property type="molecule type" value="Genomic_DNA"/>
</dbReference>
<dbReference type="InterPro" id="IPR056511">
    <property type="entry name" value="IDM1_C"/>
</dbReference>
<accession>A0A835UWM5</accession>
<dbReference type="Gene3D" id="3.40.630.30">
    <property type="match status" value="1"/>
</dbReference>
<evidence type="ECO:0000256" key="1">
    <source>
        <dbReference type="ARBA" id="ARBA00004123"/>
    </source>
</evidence>
<dbReference type="SUPFAM" id="SSF55729">
    <property type="entry name" value="Acyl-CoA N-acyltransferases (Nat)"/>
    <property type="match status" value="1"/>
</dbReference>
<keyword evidence="4" id="KW-0862">Zinc</keyword>
<dbReference type="PANTHER" id="PTHR46309:SF12">
    <property type="entry name" value="GB|AAC80581.1"/>
    <property type="match status" value="1"/>
</dbReference>
<dbReference type="InterPro" id="IPR001965">
    <property type="entry name" value="Znf_PHD"/>
</dbReference>
<evidence type="ECO:0000313" key="8">
    <source>
        <dbReference type="EMBL" id="KAG0478614.1"/>
    </source>
</evidence>
<dbReference type="Pfam" id="PF23209">
    <property type="entry name" value="IDM1_C"/>
    <property type="match status" value="1"/>
</dbReference>
<evidence type="ECO:0000256" key="5">
    <source>
        <dbReference type="ARBA" id="ARBA00023242"/>
    </source>
</evidence>
<dbReference type="Gene3D" id="3.30.40.10">
    <property type="entry name" value="Zinc/RING finger domain, C3HC4 (zinc finger)"/>
    <property type="match status" value="2"/>
</dbReference>
<dbReference type="InterPro" id="IPR013083">
    <property type="entry name" value="Znf_RING/FYVE/PHD"/>
</dbReference>
<keyword evidence="3 6" id="KW-0863">Zinc-finger</keyword>
<proteinExistence type="predicted"/>
<evidence type="ECO:0000259" key="7">
    <source>
        <dbReference type="PROSITE" id="PS50016"/>
    </source>
</evidence>
<dbReference type="SUPFAM" id="SSF57903">
    <property type="entry name" value="FYVE/PHD zinc finger"/>
    <property type="match status" value="2"/>
</dbReference>
<dbReference type="SMART" id="SM00249">
    <property type="entry name" value="PHD"/>
    <property type="match status" value="2"/>
</dbReference>
<evidence type="ECO:0000256" key="3">
    <source>
        <dbReference type="ARBA" id="ARBA00022771"/>
    </source>
</evidence>
<name>A0A835UWM5_VANPL</name>
<dbReference type="OrthoDB" id="1903104at2759"/>
<dbReference type="InterPro" id="IPR042163">
    <property type="entry name" value="PHF12"/>
</dbReference>
<dbReference type="InterPro" id="IPR059153">
    <property type="entry name" value="NSD_PHD-1st"/>
</dbReference>
<keyword evidence="2" id="KW-0479">Metal-binding</keyword>
<dbReference type="Pfam" id="PF16135">
    <property type="entry name" value="TDBD"/>
    <property type="match status" value="1"/>
</dbReference>
<dbReference type="GO" id="GO:0008270">
    <property type="term" value="F:zinc ion binding"/>
    <property type="evidence" value="ECO:0007669"/>
    <property type="project" value="UniProtKB-KW"/>
</dbReference>
<dbReference type="AlphaFoldDB" id="A0A835UWM5"/>
<dbReference type="PROSITE" id="PS50016">
    <property type="entry name" value="ZF_PHD_2"/>
    <property type="match status" value="1"/>
</dbReference>
<organism evidence="8 9">
    <name type="scientific">Vanilla planifolia</name>
    <name type="common">Vanilla</name>
    <dbReference type="NCBI Taxonomy" id="51239"/>
    <lineage>
        <taxon>Eukaryota</taxon>
        <taxon>Viridiplantae</taxon>
        <taxon>Streptophyta</taxon>
        <taxon>Embryophyta</taxon>
        <taxon>Tracheophyta</taxon>
        <taxon>Spermatophyta</taxon>
        <taxon>Magnoliopsida</taxon>
        <taxon>Liliopsida</taxon>
        <taxon>Asparagales</taxon>
        <taxon>Orchidaceae</taxon>
        <taxon>Vanilloideae</taxon>
        <taxon>Vanilleae</taxon>
        <taxon>Vanilla</taxon>
    </lineage>
</organism>
<sequence length="575" mass="65518">MPSKCINDGKTFNSAVDNLGIVCSNGEQEVYESRQCSGLMTSPGQEHCFVQHEESEHHSFSGFGEFCADKENLERNRELKRRKISNPNTDAVVGDRLLPASLIANPCSLKHAEKDDVELSTTERSRGSVTSRVLRSGKKRSRWITVFSSRDKAAKTVLSWLIENNVVLPRQKVAYVRRTDGLILKEGWITNDGIKCRCCLKIFSLSKFEAHNGTKTPSPSASIILQDGRSLLDCQKQIIFPLKPNELQHARFKSNFSNLEVDDVCSVCHDGGMLMICDLCPSAFHPTCIGLQDVPEGNWFCPSCRCEICGLSDYNFEDKDFIEKSGIYCDQCEREYHVGCLRKHGFPLRKRPTGAWTCSKSCSKIIDCLGQLLGKPNPTPVKGLSWTIVRNKRNYDGQLDEKTIVEDYGKLHIALDVLHECFEPLHETRTQSDVTADILFNRISRLNRLNFWGFYTMLLMKGEEVVCVATFRIFGEKLAEMPFICTRVKFRRQGMCRLLMDELQKLLSSLAVERLLLPAVQELLKTWTSSFWIHKDDIFRVVRTTKSHISHISWYSHVSQVLEEAIYFKLLINCC</sequence>
<dbReference type="Pfam" id="PF23011">
    <property type="entry name" value="PHD-1st_NSD"/>
    <property type="match status" value="1"/>
</dbReference>
<evidence type="ECO:0000256" key="6">
    <source>
        <dbReference type="PROSITE-ProRule" id="PRU00146"/>
    </source>
</evidence>
<protein>
    <recommendedName>
        <fullName evidence="7">PHD-type domain-containing protein</fullName>
    </recommendedName>
</protein>